<name>A0A6A8G9D6_9EURY</name>
<evidence type="ECO:0000256" key="1">
    <source>
        <dbReference type="SAM" id="MobiDB-lite"/>
    </source>
</evidence>
<feature type="region of interest" description="Disordered" evidence="1">
    <location>
        <begin position="510"/>
        <end position="554"/>
    </location>
</feature>
<dbReference type="OrthoDB" id="239724at2157"/>
<feature type="compositionally biased region" description="Acidic residues" evidence="1">
    <location>
        <begin position="395"/>
        <end position="409"/>
    </location>
</feature>
<proteinExistence type="predicted"/>
<accession>A0A6A8G9D6</accession>
<dbReference type="Proteomes" id="UP000443423">
    <property type="component" value="Unassembled WGS sequence"/>
</dbReference>
<keyword evidence="4" id="KW-1185">Reference proteome</keyword>
<dbReference type="InterPro" id="IPR055706">
    <property type="entry name" value="Slg1/2_DUF7282"/>
</dbReference>
<reference evidence="3 4" key="1">
    <citation type="submission" date="2019-11" db="EMBL/GenBank/DDBJ databases">
        <title>Whole genome sequence of Haloferax sp. MBLA0078.</title>
        <authorList>
            <person name="Seo M.-J."/>
            <person name="Cho E.-S."/>
        </authorList>
    </citation>
    <scope>NUCLEOTIDE SEQUENCE [LARGE SCALE GENOMIC DNA]</scope>
    <source>
        <strain evidence="3 4">MBLA0078</strain>
    </source>
</reference>
<evidence type="ECO:0000259" key="2">
    <source>
        <dbReference type="Pfam" id="PF23951"/>
    </source>
</evidence>
<feature type="region of interest" description="Disordered" evidence="1">
    <location>
        <begin position="253"/>
        <end position="317"/>
    </location>
</feature>
<protein>
    <recommendedName>
        <fullName evidence="2">DUF7282 domain-containing protein</fullName>
    </recommendedName>
</protein>
<gene>
    <name evidence="3" type="ORF">GJR99_13105</name>
</gene>
<feature type="compositionally biased region" description="Acidic residues" evidence="1">
    <location>
        <begin position="530"/>
        <end position="539"/>
    </location>
</feature>
<feature type="domain" description="DUF7282" evidence="2">
    <location>
        <begin position="309"/>
        <end position="415"/>
    </location>
</feature>
<evidence type="ECO:0000313" key="4">
    <source>
        <dbReference type="Proteomes" id="UP000443423"/>
    </source>
</evidence>
<dbReference type="EMBL" id="WKJQ01000001">
    <property type="protein sequence ID" value="MRW97507.1"/>
    <property type="molecule type" value="Genomic_DNA"/>
</dbReference>
<sequence length="554" mass="57746">MKLRPQIVGVVVVAALITVAATGIGFAAPTNNTQASTGPTETFQQQRAQLQVQNQQCTYPANETYESFDVSNLSAPPAVEPGETVTVTADVSNPNDAPLIQCVEFRLEGDVVERRGWALNPGETETITFEVDTSGLAEGTYIHGVETRDMGELATLSVSSEPTETPTEEPTASVEFNDQTSNGSAVIVSNASLSEGGFVAIHDESGAVVGASDYLEPGAHERIVVTLSESLTANATLTAMPHLDTNDNQQLDFITSDGAEDGPYTENGTPVTDDADVTVETEPTETPTATPTETPTATPTETPSDEPTASVVFDDQASDGTTVTVASVDPSKGGFLVIHAENGDVLGVSEYLGGGPHFNVEVTLSDNLGENTTLTAMPHLDTNDNRRFDFVTSDGADDGPYTEDGDPVTDDANVTVGTTEPTETPTATPTETPTEEPTASVQFDDQSTAGIAVLVASANLSEGGFLVVHDESGAVLGASGYLPPGEQQNVAVTFDEPLSENATLTAMPHLDTNDNQQFDFDGSGSSEDGPYTEDGDPVTDDANVTVETAPGVTQ</sequence>
<feature type="compositionally biased region" description="Acidic residues" evidence="1">
    <location>
        <begin position="273"/>
        <end position="283"/>
    </location>
</feature>
<comment type="caution">
    <text evidence="3">The sequence shown here is derived from an EMBL/GenBank/DDBJ whole genome shotgun (WGS) entry which is preliminary data.</text>
</comment>
<feature type="compositionally biased region" description="Low complexity" evidence="1">
    <location>
        <begin position="418"/>
        <end position="439"/>
    </location>
</feature>
<evidence type="ECO:0000313" key="3">
    <source>
        <dbReference type="EMBL" id="MRW97507.1"/>
    </source>
</evidence>
<dbReference type="InterPro" id="IPR013783">
    <property type="entry name" value="Ig-like_fold"/>
</dbReference>
<dbReference type="Gene3D" id="2.60.40.10">
    <property type="entry name" value="Immunoglobulins"/>
    <property type="match status" value="1"/>
</dbReference>
<feature type="compositionally biased region" description="Polar residues" evidence="1">
    <location>
        <begin position="513"/>
        <end position="526"/>
    </location>
</feature>
<feature type="domain" description="DUF7282" evidence="2">
    <location>
        <begin position="439"/>
        <end position="545"/>
    </location>
</feature>
<dbReference type="Pfam" id="PF23951">
    <property type="entry name" value="DUF7282"/>
    <property type="match status" value="3"/>
</dbReference>
<dbReference type="RefSeq" id="WP_151112866.1">
    <property type="nucleotide sequence ID" value="NZ_WKJQ01000001.1"/>
</dbReference>
<feature type="compositionally biased region" description="Low complexity" evidence="1">
    <location>
        <begin position="284"/>
        <end position="309"/>
    </location>
</feature>
<feature type="region of interest" description="Disordered" evidence="1">
    <location>
        <begin position="390"/>
        <end position="440"/>
    </location>
</feature>
<organism evidence="3 4">
    <name type="scientific">Haloferax marinum</name>
    <dbReference type="NCBI Taxonomy" id="2666143"/>
    <lineage>
        <taxon>Archaea</taxon>
        <taxon>Methanobacteriati</taxon>
        <taxon>Methanobacteriota</taxon>
        <taxon>Stenosarchaea group</taxon>
        <taxon>Halobacteria</taxon>
        <taxon>Halobacteriales</taxon>
        <taxon>Haloferacaceae</taxon>
        <taxon>Haloferax</taxon>
    </lineage>
</organism>
<feature type="domain" description="DUF7282" evidence="2">
    <location>
        <begin position="172"/>
        <end position="278"/>
    </location>
</feature>
<dbReference type="AlphaFoldDB" id="A0A6A8G9D6"/>